<dbReference type="Proteomes" id="UP000589620">
    <property type="component" value="Unassembled WGS sequence"/>
</dbReference>
<evidence type="ECO:0000256" key="1">
    <source>
        <dbReference type="ARBA" id="ARBA00007689"/>
    </source>
</evidence>
<keyword evidence="4" id="KW-1185">Reference proteome</keyword>
<dbReference type="SUPFAM" id="SSF54909">
    <property type="entry name" value="Dimeric alpha+beta barrel"/>
    <property type="match status" value="1"/>
</dbReference>
<comment type="caution">
    <text evidence="3">The sequence shown here is derived from an EMBL/GenBank/DDBJ whole genome shotgun (WGS) entry which is preliminary data.</text>
</comment>
<accession>A0A852SZB6</accession>
<dbReference type="RefSeq" id="WP_089908452.1">
    <property type="nucleotide sequence ID" value="NZ_BAAAPX010000001.1"/>
</dbReference>
<dbReference type="AlphaFoldDB" id="A0A852SZB6"/>
<dbReference type="EMBL" id="JACCBJ010000001">
    <property type="protein sequence ID" value="NYD74489.1"/>
    <property type="molecule type" value="Genomic_DNA"/>
</dbReference>
<protein>
    <recommendedName>
        <fullName evidence="2">YCII-related domain-containing protein</fullName>
    </recommendedName>
</protein>
<comment type="similarity">
    <text evidence="1">Belongs to the YciI family.</text>
</comment>
<sequence length="111" mass="11991">MRYVLMAQAEEGDGAEPAVRDRAALDRYEQELVRAGVLLAAEALEPVGTGVRIRFDGESPTPDRSPDAGTRVTALWTLQTAGEDEALEWARRLPLTSGSVEVRRVAGDAGR</sequence>
<dbReference type="InterPro" id="IPR005545">
    <property type="entry name" value="YCII"/>
</dbReference>
<dbReference type="Pfam" id="PF03795">
    <property type="entry name" value="YCII"/>
    <property type="match status" value="1"/>
</dbReference>
<dbReference type="InterPro" id="IPR011008">
    <property type="entry name" value="Dimeric_a/b-barrel"/>
</dbReference>
<dbReference type="Gene3D" id="3.30.70.1060">
    <property type="entry name" value="Dimeric alpha+beta barrel"/>
    <property type="match status" value="1"/>
</dbReference>
<evidence type="ECO:0000313" key="4">
    <source>
        <dbReference type="Proteomes" id="UP000589620"/>
    </source>
</evidence>
<evidence type="ECO:0000259" key="2">
    <source>
        <dbReference type="Pfam" id="PF03795"/>
    </source>
</evidence>
<name>A0A852SZB6_9MICO</name>
<proteinExistence type="inferred from homology"/>
<feature type="domain" description="YCII-related" evidence="2">
    <location>
        <begin position="1"/>
        <end position="105"/>
    </location>
</feature>
<evidence type="ECO:0000313" key="3">
    <source>
        <dbReference type="EMBL" id="NYD74489.1"/>
    </source>
</evidence>
<reference evidence="3 4" key="1">
    <citation type="submission" date="2020-07" db="EMBL/GenBank/DDBJ databases">
        <title>Sequencing the genomes of 1000 actinobacteria strains.</title>
        <authorList>
            <person name="Klenk H.-P."/>
        </authorList>
    </citation>
    <scope>NUCLEOTIDE SEQUENCE [LARGE SCALE GENOMIC DNA]</scope>
    <source>
        <strain evidence="3 4">DSM 23871</strain>
    </source>
</reference>
<organism evidence="3 4">
    <name type="scientific">Leifsonia soli</name>
    <dbReference type="NCBI Taxonomy" id="582665"/>
    <lineage>
        <taxon>Bacteria</taxon>
        <taxon>Bacillati</taxon>
        <taxon>Actinomycetota</taxon>
        <taxon>Actinomycetes</taxon>
        <taxon>Micrococcales</taxon>
        <taxon>Microbacteriaceae</taxon>
        <taxon>Leifsonia</taxon>
    </lineage>
</organism>
<gene>
    <name evidence="3" type="ORF">BJ963_002008</name>
</gene>